<reference evidence="2" key="1">
    <citation type="journal article" date="2014" name="Front. Microbiol.">
        <title>High frequency of phylogenetically diverse reductive dehalogenase-homologous genes in deep subseafloor sedimentary metagenomes.</title>
        <authorList>
            <person name="Kawai M."/>
            <person name="Futagami T."/>
            <person name="Toyoda A."/>
            <person name="Takaki Y."/>
            <person name="Nishi S."/>
            <person name="Hori S."/>
            <person name="Arai W."/>
            <person name="Tsubouchi T."/>
            <person name="Morono Y."/>
            <person name="Uchiyama I."/>
            <person name="Ito T."/>
            <person name="Fujiyama A."/>
            <person name="Inagaki F."/>
            <person name="Takami H."/>
        </authorList>
    </citation>
    <scope>NUCLEOTIDE SEQUENCE</scope>
    <source>
        <strain evidence="2">Expedition CK06-06</strain>
    </source>
</reference>
<feature type="non-terminal residue" evidence="2">
    <location>
        <position position="41"/>
    </location>
</feature>
<evidence type="ECO:0000313" key="2">
    <source>
        <dbReference type="EMBL" id="GAI70296.1"/>
    </source>
</evidence>
<dbReference type="InterPro" id="IPR012338">
    <property type="entry name" value="Beta-lactam/transpept-like"/>
</dbReference>
<organism evidence="2">
    <name type="scientific">marine sediment metagenome</name>
    <dbReference type="NCBI Taxonomy" id="412755"/>
    <lineage>
        <taxon>unclassified sequences</taxon>
        <taxon>metagenomes</taxon>
        <taxon>ecological metagenomes</taxon>
    </lineage>
</organism>
<dbReference type="EMBL" id="BARV01045593">
    <property type="protein sequence ID" value="GAI70296.1"/>
    <property type="molecule type" value="Genomic_DNA"/>
</dbReference>
<evidence type="ECO:0000259" key="1">
    <source>
        <dbReference type="Pfam" id="PF13354"/>
    </source>
</evidence>
<accession>X1RTJ2</accession>
<comment type="caution">
    <text evidence="2">The sequence shown here is derived from an EMBL/GenBank/DDBJ whole genome shotgun (WGS) entry which is preliminary data.</text>
</comment>
<proteinExistence type="predicted"/>
<sequence length="41" mass="4579">MSDNTAANLLLTTIGGPKELTAFLHNMGDHVTRLDRWEPEL</sequence>
<dbReference type="Gene3D" id="3.40.710.10">
    <property type="entry name" value="DD-peptidase/beta-lactamase superfamily"/>
    <property type="match status" value="1"/>
</dbReference>
<dbReference type="SUPFAM" id="SSF56601">
    <property type="entry name" value="beta-lactamase/transpeptidase-like"/>
    <property type="match status" value="1"/>
</dbReference>
<dbReference type="GO" id="GO:0008800">
    <property type="term" value="F:beta-lactamase activity"/>
    <property type="evidence" value="ECO:0007669"/>
    <property type="project" value="InterPro"/>
</dbReference>
<feature type="domain" description="Beta-lactamase class A catalytic" evidence="1">
    <location>
        <begin position="2"/>
        <end position="40"/>
    </location>
</feature>
<dbReference type="GO" id="GO:0030655">
    <property type="term" value="P:beta-lactam antibiotic catabolic process"/>
    <property type="evidence" value="ECO:0007669"/>
    <property type="project" value="InterPro"/>
</dbReference>
<dbReference type="AlphaFoldDB" id="X1RTJ2"/>
<dbReference type="Pfam" id="PF13354">
    <property type="entry name" value="Beta-lactamase2"/>
    <property type="match status" value="1"/>
</dbReference>
<dbReference type="InterPro" id="IPR045155">
    <property type="entry name" value="Beta-lactam_cat"/>
</dbReference>
<gene>
    <name evidence="2" type="ORF">S06H3_66683</name>
</gene>
<protein>
    <recommendedName>
        <fullName evidence="1">Beta-lactamase class A catalytic domain-containing protein</fullName>
    </recommendedName>
</protein>
<name>X1RTJ2_9ZZZZ</name>